<gene>
    <name evidence="2" type="primary">LOC107762358</name>
</gene>
<reference evidence="1" key="1">
    <citation type="journal article" date="2014" name="Nat. Commun.">
        <title>The tobacco genome sequence and its comparison with those of tomato and potato.</title>
        <authorList>
            <person name="Sierro N."/>
            <person name="Battey J.N."/>
            <person name="Ouadi S."/>
            <person name="Bakaher N."/>
            <person name="Bovet L."/>
            <person name="Willig A."/>
            <person name="Goepfert S."/>
            <person name="Peitsch M.C."/>
            <person name="Ivanov N.V."/>
        </authorList>
    </citation>
    <scope>NUCLEOTIDE SEQUENCE [LARGE SCALE GENOMIC DNA]</scope>
</reference>
<reference evidence="2" key="2">
    <citation type="submission" date="2025-08" db="UniProtKB">
        <authorList>
            <consortium name="RefSeq"/>
        </authorList>
    </citation>
    <scope>IDENTIFICATION</scope>
    <source>
        <tissue evidence="2">Leaf</tissue>
    </source>
</reference>
<dbReference type="RefSeq" id="XP_075101666.1">
    <property type="nucleotide sequence ID" value="XM_075245565.1"/>
</dbReference>
<organism evidence="1 2">
    <name type="scientific">Nicotiana tabacum</name>
    <name type="common">Common tobacco</name>
    <dbReference type="NCBI Taxonomy" id="4097"/>
    <lineage>
        <taxon>Eukaryota</taxon>
        <taxon>Viridiplantae</taxon>
        <taxon>Streptophyta</taxon>
        <taxon>Embryophyta</taxon>
        <taxon>Tracheophyta</taxon>
        <taxon>Spermatophyta</taxon>
        <taxon>Magnoliopsida</taxon>
        <taxon>eudicotyledons</taxon>
        <taxon>Gunneridae</taxon>
        <taxon>Pentapetalae</taxon>
        <taxon>asterids</taxon>
        <taxon>lamiids</taxon>
        <taxon>Solanales</taxon>
        <taxon>Solanaceae</taxon>
        <taxon>Nicotianoideae</taxon>
        <taxon>Nicotianeae</taxon>
        <taxon>Nicotiana</taxon>
    </lineage>
</organism>
<name>A0AC58TWS1_TOBAC</name>
<evidence type="ECO:0000313" key="1">
    <source>
        <dbReference type="Proteomes" id="UP000790787"/>
    </source>
</evidence>
<keyword evidence="1" id="KW-1185">Reference proteome</keyword>
<protein>
    <submittedName>
        <fullName evidence="2">Uncharacterized protein LOC107762358</fullName>
    </submittedName>
</protein>
<dbReference type="Proteomes" id="UP000790787">
    <property type="component" value="Chromosome 23"/>
</dbReference>
<evidence type="ECO:0000313" key="2">
    <source>
        <dbReference type="RefSeq" id="XP_075101666.1"/>
    </source>
</evidence>
<proteinExistence type="predicted"/>
<sequence>MLTVFTFDFYALMDSGSTLSHVNPYIAKKFGIEPEKLCELFEVSTLVAESVLARRYYRHFVKGFSSISPHLTRLIQKKVKFQWSDACEKHFEELKKRLTSAPVLTLPEGTEGFVAYCDASGVGLGCVLMQHDALSQRSIGSLAHVEANKRTMTKEVRQLASLGVRLLDSEDCGVVLQNRAESSLVAEMKENQLNDPYLLKLKDGIHKHKTTTFEQGGDDGSTKMYHYLKEIYWWNDMKQNVADFVAKCPNCQQKFIGEPSHVVPTEIIGVKDSLTCKEIPVAILDRQISKLRTKEIASVKVHWRNQKVEEATWEAKEYIKSRYPHLFKEQVENVEGNKPSHSDLILQYPCLSVFSQFSSHSV</sequence>
<accession>A0AC58TWS1</accession>